<feature type="transmembrane region" description="Helical" evidence="10">
    <location>
        <begin position="230"/>
        <end position="249"/>
    </location>
</feature>
<evidence type="ECO:0000256" key="5">
    <source>
        <dbReference type="ARBA" id="ARBA00022737"/>
    </source>
</evidence>
<dbReference type="PANTHER" id="PTHR19139">
    <property type="entry name" value="AQUAPORIN TRANSPORTER"/>
    <property type="match status" value="1"/>
</dbReference>
<dbReference type="GO" id="GO:0048878">
    <property type="term" value="P:chemical homeostasis"/>
    <property type="evidence" value="ECO:0007669"/>
    <property type="project" value="UniProtKB-ARBA"/>
</dbReference>
<dbReference type="InterPro" id="IPR023271">
    <property type="entry name" value="Aquaporin-like"/>
</dbReference>
<comment type="caution">
    <text evidence="11">The sequence shown here is derived from an EMBL/GenBank/DDBJ whole genome shotgun (WGS) entry which is preliminary data.</text>
</comment>
<dbReference type="FunFam" id="1.20.1080.10:FF:000009">
    <property type="entry name" value="aquaporin-4 isoform X1"/>
    <property type="match status" value="1"/>
</dbReference>
<dbReference type="EMBL" id="JBJQND010000012">
    <property type="protein sequence ID" value="KAL3858943.1"/>
    <property type="molecule type" value="Genomic_DNA"/>
</dbReference>
<keyword evidence="7 10" id="KW-0472">Membrane</keyword>
<dbReference type="PRINTS" id="PR00783">
    <property type="entry name" value="MINTRINSICP"/>
</dbReference>
<dbReference type="GO" id="GO:0015250">
    <property type="term" value="F:water channel activity"/>
    <property type="evidence" value="ECO:0007669"/>
    <property type="project" value="UniProtKB-ARBA"/>
</dbReference>
<evidence type="ECO:0000256" key="8">
    <source>
        <dbReference type="RuleBase" id="RU000477"/>
    </source>
</evidence>
<keyword evidence="6 10" id="KW-1133">Transmembrane helix</keyword>
<feature type="region of interest" description="Disordered" evidence="9">
    <location>
        <begin position="1"/>
        <end position="34"/>
    </location>
</feature>
<reference evidence="11 12" key="1">
    <citation type="submission" date="2024-11" db="EMBL/GenBank/DDBJ databases">
        <title>Chromosome-level genome assembly of the freshwater bivalve Anodonta woodiana.</title>
        <authorList>
            <person name="Chen X."/>
        </authorList>
    </citation>
    <scope>NUCLEOTIDE SEQUENCE [LARGE SCALE GENOMIC DNA]</scope>
    <source>
        <strain evidence="11">MN2024</strain>
        <tissue evidence="11">Gills</tissue>
    </source>
</reference>
<feature type="transmembrane region" description="Helical" evidence="10">
    <location>
        <begin position="273"/>
        <end position="294"/>
    </location>
</feature>
<dbReference type="GO" id="GO:0005886">
    <property type="term" value="C:plasma membrane"/>
    <property type="evidence" value="ECO:0007669"/>
    <property type="project" value="UniProtKB-ARBA"/>
</dbReference>
<evidence type="ECO:0000256" key="4">
    <source>
        <dbReference type="ARBA" id="ARBA00022692"/>
    </source>
</evidence>
<dbReference type="InterPro" id="IPR034294">
    <property type="entry name" value="Aquaporin_transptr"/>
</dbReference>
<feature type="transmembrane region" description="Helical" evidence="10">
    <location>
        <begin position="69"/>
        <end position="87"/>
    </location>
</feature>
<evidence type="ECO:0000256" key="9">
    <source>
        <dbReference type="SAM" id="MobiDB-lite"/>
    </source>
</evidence>
<dbReference type="Pfam" id="PF00230">
    <property type="entry name" value="MIP"/>
    <property type="match status" value="1"/>
</dbReference>
<feature type="transmembrane region" description="Helical" evidence="10">
    <location>
        <begin position="112"/>
        <end position="133"/>
    </location>
</feature>
<dbReference type="CDD" id="cd00333">
    <property type="entry name" value="MIP"/>
    <property type="match status" value="1"/>
</dbReference>
<evidence type="ECO:0000256" key="7">
    <source>
        <dbReference type="ARBA" id="ARBA00023136"/>
    </source>
</evidence>
<dbReference type="PANTHER" id="PTHR19139:SF199">
    <property type="entry name" value="MIP17260P"/>
    <property type="match status" value="1"/>
</dbReference>
<evidence type="ECO:0000313" key="12">
    <source>
        <dbReference type="Proteomes" id="UP001634394"/>
    </source>
</evidence>
<name>A0ABD3VEF9_SINWO</name>
<evidence type="ECO:0000256" key="2">
    <source>
        <dbReference type="ARBA" id="ARBA00006175"/>
    </source>
</evidence>
<dbReference type="SUPFAM" id="SSF81338">
    <property type="entry name" value="Aquaporin-like"/>
    <property type="match status" value="1"/>
</dbReference>
<feature type="transmembrane region" description="Helical" evidence="10">
    <location>
        <begin position="154"/>
        <end position="175"/>
    </location>
</feature>
<sequence>MSKRNSHGRGPSPEKVWRSDNNRKTGDYKGILKSDSDDRFPENVEKFKMLTSVDDITSLRLWRAVGAEILGTLILVLIGCGSCIQGWPSDNEFLISLNDTAAYPSNDSPTNIVQIALAFGLGVSTVVWIIGHISGGHVNPAVTCAMLITRRISFARGFVYIVAQLFGAIAGAGILKFVTPTEIQGLLGCTFIGPGVNYAMCVGVEFCISFILVLTVFASCDKRRKDLGGSFPLTIGISVTVCHLFAVKYTGSSMNPARSYGPAVVMGMWTDHWVYWVGPILGGVLAGLLYDAVFASNASIEKCRGCLFTRQYNSESYRAKKLRIRVLEEDVDYEANEHVQ</sequence>
<evidence type="ECO:0000256" key="3">
    <source>
        <dbReference type="ARBA" id="ARBA00022448"/>
    </source>
</evidence>
<gene>
    <name evidence="11" type="ORF">ACJMK2_009192</name>
</gene>
<keyword evidence="5" id="KW-0677">Repeat</keyword>
<keyword evidence="12" id="KW-1185">Reference proteome</keyword>
<dbReference type="NCBIfam" id="TIGR00861">
    <property type="entry name" value="MIP"/>
    <property type="match status" value="1"/>
</dbReference>
<organism evidence="11 12">
    <name type="scientific">Sinanodonta woodiana</name>
    <name type="common">Chinese pond mussel</name>
    <name type="synonym">Anodonta woodiana</name>
    <dbReference type="NCBI Taxonomy" id="1069815"/>
    <lineage>
        <taxon>Eukaryota</taxon>
        <taxon>Metazoa</taxon>
        <taxon>Spiralia</taxon>
        <taxon>Lophotrochozoa</taxon>
        <taxon>Mollusca</taxon>
        <taxon>Bivalvia</taxon>
        <taxon>Autobranchia</taxon>
        <taxon>Heteroconchia</taxon>
        <taxon>Palaeoheterodonta</taxon>
        <taxon>Unionida</taxon>
        <taxon>Unionoidea</taxon>
        <taxon>Unionidae</taxon>
        <taxon>Unioninae</taxon>
        <taxon>Sinanodonta</taxon>
    </lineage>
</organism>
<evidence type="ECO:0000313" key="11">
    <source>
        <dbReference type="EMBL" id="KAL3858943.1"/>
    </source>
</evidence>
<dbReference type="AlphaFoldDB" id="A0ABD3VEF9"/>
<feature type="transmembrane region" description="Helical" evidence="10">
    <location>
        <begin position="195"/>
        <end position="218"/>
    </location>
</feature>
<accession>A0ABD3VEF9</accession>
<protein>
    <submittedName>
        <fullName evidence="11">Uncharacterized protein</fullName>
    </submittedName>
</protein>
<evidence type="ECO:0000256" key="1">
    <source>
        <dbReference type="ARBA" id="ARBA00004141"/>
    </source>
</evidence>
<dbReference type="Proteomes" id="UP001634394">
    <property type="component" value="Unassembled WGS sequence"/>
</dbReference>
<comment type="subcellular location">
    <subcellularLocation>
        <location evidence="1">Membrane</location>
        <topology evidence="1">Multi-pass membrane protein</topology>
    </subcellularLocation>
</comment>
<comment type="similarity">
    <text evidence="2 8">Belongs to the MIP/aquaporin (TC 1.A.8) family.</text>
</comment>
<dbReference type="InterPro" id="IPR000425">
    <property type="entry name" value="MIP"/>
</dbReference>
<evidence type="ECO:0000256" key="6">
    <source>
        <dbReference type="ARBA" id="ARBA00022989"/>
    </source>
</evidence>
<keyword evidence="3 8" id="KW-0813">Transport</keyword>
<proteinExistence type="inferred from homology"/>
<evidence type="ECO:0000256" key="10">
    <source>
        <dbReference type="SAM" id="Phobius"/>
    </source>
</evidence>
<dbReference type="Gene3D" id="1.20.1080.10">
    <property type="entry name" value="Glycerol uptake facilitator protein"/>
    <property type="match status" value="1"/>
</dbReference>
<keyword evidence="4 8" id="KW-0812">Transmembrane</keyword>
<feature type="compositionally biased region" description="Basic and acidic residues" evidence="9">
    <location>
        <begin position="15"/>
        <end position="34"/>
    </location>
</feature>